<reference evidence="3" key="1">
    <citation type="journal article" date="2017" name="Genome Biol.">
        <title>Comparative genomics reveals high biological diversity and specific adaptations in the industrially and medically important fungal genus Aspergillus.</title>
        <authorList>
            <person name="de Vries R.P."/>
            <person name="Riley R."/>
            <person name="Wiebenga A."/>
            <person name="Aguilar-Osorio G."/>
            <person name="Amillis S."/>
            <person name="Uchima C.A."/>
            <person name="Anderluh G."/>
            <person name="Asadollahi M."/>
            <person name="Askin M."/>
            <person name="Barry K."/>
            <person name="Battaglia E."/>
            <person name="Bayram O."/>
            <person name="Benocci T."/>
            <person name="Braus-Stromeyer S.A."/>
            <person name="Caldana C."/>
            <person name="Canovas D."/>
            <person name="Cerqueira G.C."/>
            <person name="Chen F."/>
            <person name="Chen W."/>
            <person name="Choi C."/>
            <person name="Clum A."/>
            <person name="Dos Santos R.A."/>
            <person name="Damasio A.R."/>
            <person name="Diallinas G."/>
            <person name="Emri T."/>
            <person name="Fekete E."/>
            <person name="Flipphi M."/>
            <person name="Freyberg S."/>
            <person name="Gallo A."/>
            <person name="Gournas C."/>
            <person name="Habgood R."/>
            <person name="Hainaut M."/>
            <person name="Harispe M.L."/>
            <person name="Henrissat B."/>
            <person name="Hilden K.S."/>
            <person name="Hope R."/>
            <person name="Hossain A."/>
            <person name="Karabika E."/>
            <person name="Karaffa L."/>
            <person name="Karanyi Z."/>
            <person name="Krasevec N."/>
            <person name="Kuo A."/>
            <person name="Kusch H."/>
            <person name="LaButti K."/>
            <person name="Lagendijk E.L."/>
            <person name="Lapidus A."/>
            <person name="Levasseur A."/>
            <person name="Lindquist E."/>
            <person name="Lipzen A."/>
            <person name="Logrieco A.F."/>
            <person name="MacCabe A."/>
            <person name="Maekelae M.R."/>
            <person name="Malavazi I."/>
            <person name="Melin P."/>
            <person name="Meyer V."/>
            <person name="Mielnichuk N."/>
            <person name="Miskei M."/>
            <person name="Molnar A.P."/>
            <person name="Mule G."/>
            <person name="Ngan C.Y."/>
            <person name="Orejas M."/>
            <person name="Orosz E."/>
            <person name="Ouedraogo J.P."/>
            <person name="Overkamp K.M."/>
            <person name="Park H.-S."/>
            <person name="Perrone G."/>
            <person name="Piumi F."/>
            <person name="Punt P.J."/>
            <person name="Ram A.F."/>
            <person name="Ramon A."/>
            <person name="Rauscher S."/>
            <person name="Record E."/>
            <person name="Riano-Pachon D.M."/>
            <person name="Robert V."/>
            <person name="Roehrig J."/>
            <person name="Ruller R."/>
            <person name="Salamov A."/>
            <person name="Salih N.S."/>
            <person name="Samson R.A."/>
            <person name="Sandor E."/>
            <person name="Sanguinetti M."/>
            <person name="Schuetze T."/>
            <person name="Sepcic K."/>
            <person name="Shelest E."/>
            <person name="Sherlock G."/>
            <person name="Sophianopoulou V."/>
            <person name="Squina F.M."/>
            <person name="Sun H."/>
            <person name="Susca A."/>
            <person name="Todd R.B."/>
            <person name="Tsang A."/>
            <person name="Unkles S.E."/>
            <person name="van de Wiele N."/>
            <person name="van Rossen-Uffink D."/>
            <person name="Oliveira J.V."/>
            <person name="Vesth T.C."/>
            <person name="Visser J."/>
            <person name="Yu J.-H."/>
            <person name="Zhou M."/>
            <person name="Andersen M.R."/>
            <person name="Archer D.B."/>
            <person name="Baker S.E."/>
            <person name="Benoit I."/>
            <person name="Brakhage A.A."/>
            <person name="Braus G.H."/>
            <person name="Fischer R."/>
            <person name="Frisvad J.C."/>
            <person name="Goldman G.H."/>
            <person name="Houbraken J."/>
            <person name="Oakley B."/>
            <person name="Pocsi I."/>
            <person name="Scazzocchio C."/>
            <person name="Seiboth B."/>
            <person name="vanKuyk P.A."/>
            <person name="Wortman J."/>
            <person name="Dyer P.S."/>
            <person name="Grigoriev I.V."/>
        </authorList>
    </citation>
    <scope>NUCLEOTIDE SEQUENCE [LARGE SCALE GENOMIC DNA]</scope>
    <source>
        <strain evidence="3">CBS 506.65</strain>
    </source>
</reference>
<proteinExistence type="predicted"/>
<feature type="region of interest" description="Disordered" evidence="1">
    <location>
        <begin position="289"/>
        <end position="324"/>
    </location>
</feature>
<dbReference type="STRING" id="1073090.A0A1L9SN31"/>
<dbReference type="EMBL" id="KV878339">
    <property type="protein sequence ID" value="OJJ48526.1"/>
    <property type="molecule type" value="Genomic_DNA"/>
</dbReference>
<feature type="compositionally biased region" description="Polar residues" evidence="1">
    <location>
        <begin position="404"/>
        <end position="418"/>
    </location>
</feature>
<gene>
    <name evidence="2" type="ORF">ASPZODRAFT_62602</name>
</gene>
<dbReference type="RefSeq" id="XP_022583036.1">
    <property type="nucleotide sequence ID" value="XM_022729088.1"/>
</dbReference>
<dbReference type="OrthoDB" id="4586300at2759"/>
<evidence type="ECO:0000313" key="2">
    <source>
        <dbReference type="EMBL" id="OJJ48526.1"/>
    </source>
</evidence>
<feature type="region of interest" description="Disordered" evidence="1">
    <location>
        <begin position="371"/>
        <end position="421"/>
    </location>
</feature>
<name>A0A1L9SN31_9EURO</name>
<feature type="compositionally biased region" description="Low complexity" evidence="1">
    <location>
        <begin position="465"/>
        <end position="474"/>
    </location>
</feature>
<dbReference type="AlphaFoldDB" id="A0A1L9SN31"/>
<feature type="region of interest" description="Disordered" evidence="1">
    <location>
        <begin position="1"/>
        <end position="30"/>
    </location>
</feature>
<sequence length="491" mass="56637">MAGKDDSQREQTPSPPQESRPWPEDDNPFVAFRRYADEQISSMLQSVMGLPSMVSPPTPDHWKVFADDNNNNDKYRDLMRREDEAEGRRDRDRSSSSLSSAEDTNDDDDDYNNNNNNNDNQWRSRNRRYGQQHRSSDIFGIDSFFDGPWLNDRFPVSFRLFHPYPNSFFTEAFGETESPMWPMPYLLLSPYSPLHLERRAQYRVHREHGVFSSLMSSLRSASDRDPDEPHWREAFEDLIRLENGKPMLDRPSDAIMQRESGYDWLQGLVKRGSLGQRWQYVPSTADRPWAGITYDSSDSSEDRSSLPNTKRIEPQAQPDVSTEELEHLAEMDLYNRFLEGIEARERDAFRGMPESPLLRFLLEEKRRLQETQGYGNGNGNNQFPLDPDIRGDDTESWLELVSGGNRNSVPDTQPSPETDQAAADQIVSMVTTINRVRLPDGSMKTTTVKTKRFDDGREERDESVEVVNPQSSSPSPVPAEDESKKSGWFWK</sequence>
<dbReference type="VEuPathDB" id="FungiDB:ASPZODRAFT_62602"/>
<evidence type="ECO:0000256" key="1">
    <source>
        <dbReference type="SAM" id="MobiDB-lite"/>
    </source>
</evidence>
<protein>
    <submittedName>
        <fullName evidence="2">Uncharacterized protein</fullName>
    </submittedName>
</protein>
<keyword evidence="3" id="KW-1185">Reference proteome</keyword>
<evidence type="ECO:0000313" key="3">
    <source>
        <dbReference type="Proteomes" id="UP000184188"/>
    </source>
</evidence>
<feature type="compositionally biased region" description="Basic and acidic residues" evidence="1">
    <location>
        <begin position="60"/>
        <end position="94"/>
    </location>
</feature>
<dbReference type="GeneID" id="34615552"/>
<dbReference type="Proteomes" id="UP000184188">
    <property type="component" value="Unassembled WGS sequence"/>
</dbReference>
<accession>A0A1L9SN31</accession>
<feature type="region of interest" description="Disordered" evidence="1">
    <location>
        <begin position="437"/>
        <end position="491"/>
    </location>
</feature>
<organism evidence="2 3">
    <name type="scientific">Penicilliopsis zonata CBS 506.65</name>
    <dbReference type="NCBI Taxonomy" id="1073090"/>
    <lineage>
        <taxon>Eukaryota</taxon>
        <taxon>Fungi</taxon>
        <taxon>Dikarya</taxon>
        <taxon>Ascomycota</taxon>
        <taxon>Pezizomycotina</taxon>
        <taxon>Eurotiomycetes</taxon>
        <taxon>Eurotiomycetidae</taxon>
        <taxon>Eurotiales</taxon>
        <taxon>Aspergillaceae</taxon>
        <taxon>Penicilliopsis</taxon>
    </lineage>
</organism>
<feature type="compositionally biased region" description="Basic and acidic residues" evidence="1">
    <location>
        <begin position="451"/>
        <end position="460"/>
    </location>
</feature>
<feature type="region of interest" description="Disordered" evidence="1">
    <location>
        <begin position="49"/>
        <end position="129"/>
    </location>
</feature>